<feature type="region of interest" description="Disordered" evidence="1">
    <location>
        <begin position="48"/>
        <end position="82"/>
    </location>
</feature>
<proteinExistence type="predicted"/>
<organism evidence="2 3">
    <name type="scientific">Caerostris extrusa</name>
    <name type="common">Bark spider</name>
    <name type="synonym">Caerostris bankana</name>
    <dbReference type="NCBI Taxonomy" id="172846"/>
    <lineage>
        <taxon>Eukaryota</taxon>
        <taxon>Metazoa</taxon>
        <taxon>Ecdysozoa</taxon>
        <taxon>Arthropoda</taxon>
        <taxon>Chelicerata</taxon>
        <taxon>Arachnida</taxon>
        <taxon>Araneae</taxon>
        <taxon>Araneomorphae</taxon>
        <taxon>Entelegynae</taxon>
        <taxon>Araneoidea</taxon>
        <taxon>Araneidae</taxon>
        <taxon>Caerostris</taxon>
    </lineage>
</organism>
<evidence type="ECO:0000313" key="2">
    <source>
        <dbReference type="EMBL" id="GIY30330.1"/>
    </source>
</evidence>
<accession>A0AAV4S835</accession>
<gene>
    <name evidence="2" type="ORF">CEXT_712051</name>
</gene>
<name>A0AAV4S835_CAEEX</name>
<comment type="caution">
    <text evidence="2">The sequence shown here is derived from an EMBL/GenBank/DDBJ whole genome shotgun (WGS) entry which is preliminary data.</text>
</comment>
<sequence>MGTFKTSDRVFAPTTQREPRLDILVTKTVLRPGQKQSPLIVRRAKWWCPSKEESRRSQGAEPEGGDSNHPKKSRLDETAQAQ</sequence>
<keyword evidence="3" id="KW-1185">Reference proteome</keyword>
<feature type="compositionally biased region" description="Basic and acidic residues" evidence="1">
    <location>
        <begin position="66"/>
        <end position="82"/>
    </location>
</feature>
<protein>
    <submittedName>
        <fullName evidence="2">Uncharacterized protein</fullName>
    </submittedName>
</protein>
<dbReference type="AlphaFoldDB" id="A0AAV4S835"/>
<evidence type="ECO:0000256" key="1">
    <source>
        <dbReference type="SAM" id="MobiDB-lite"/>
    </source>
</evidence>
<reference evidence="2 3" key="1">
    <citation type="submission" date="2021-06" db="EMBL/GenBank/DDBJ databases">
        <title>Caerostris extrusa draft genome.</title>
        <authorList>
            <person name="Kono N."/>
            <person name="Arakawa K."/>
        </authorList>
    </citation>
    <scope>NUCLEOTIDE SEQUENCE [LARGE SCALE GENOMIC DNA]</scope>
</reference>
<dbReference type="Proteomes" id="UP001054945">
    <property type="component" value="Unassembled WGS sequence"/>
</dbReference>
<evidence type="ECO:0000313" key="3">
    <source>
        <dbReference type="Proteomes" id="UP001054945"/>
    </source>
</evidence>
<dbReference type="EMBL" id="BPLR01009211">
    <property type="protein sequence ID" value="GIY30330.1"/>
    <property type="molecule type" value="Genomic_DNA"/>
</dbReference>